<protein>
    <recommendedName>
        <fullName evidence="6">NnrU domain-containing protein</fullName>
    </recommendedName>
</protein>
<reference evidence="7 8" key="1">
    <citation type="submission" date="2018-10" db="EMBL/GenBank/DDBJ databases">
        <authorList>
            <person name="Jung H.S."/>
            <person name="Jeon C.O."/>
        </authorList>
    </citation>
    <scope>NUCLEOTIDE SEQUENCE [LARGE SCALE GENOMIC DNA]</scope>
    <source>
        <strain evidence="7 8">MA-7-27</strain>
    </source>
</reference>
<keyword evidence="3 5" id="KW-1133">Transmembrane helix</keyword>
<evidence type="ECO:0000256" key="4">
    <source>
        <dbReference type="ARBA" id="ARBA00023136"/>
    </source>
</evidence>
<gene>
    <name evidence="7" type="ORF">D9R08_03225</name>
</gene>
<name>A0A3L9Y698_9RHOB</name>
<feature type="transmembrane region" description="Helical" evidence="5">
    <location>
        <begin position="112"/>
        <end position="138"/>
    </location>
</feature>
<keyword evidence="8" id="KW-1185">Reference proteome</keyword>
<evidence type="ECO:0000313" key="8">
    <source>
        <dbReference type="Proteomes" id="UP000281343"/>
    </source>
</evidence>
<organism evidence="7 8">
    <name type="scientific">Rhodophyticola porphyridii</name>
    <dbReference type="NCBI Taxonomy" id="1852017"/>
    <lineage>
        <taxon>Bacteria</taxon>
        <taxon>Pseudomonadati</taxon>
        <taxon>Pseudomonadota</taxon>
        <taxon>Alphaproteobacteria</taxon>
        <taxon>Rhodobacterales</taxon>
        <taxon>Roseobacteraceae</taxon>
        <taxon>Rhodophyticola</taxon>
    </lineage>
</organism>
<evidence type="ECO:0000259" key="6">
    <source>
        <dbReference type="Pfam" id="PF07298"/>
    </source>
</evidence>
<dbReference type="EMBL" id="RCNT01000001">
    <property type="protein sequence ID" value="RMA43942.1"/>
    <property type="molecule type" value="Genomic_DNA"/>
</dbReference>
<dbReference type="RefSeq" id="WP_121896531.1">
    <property type="nucleotide sequence ID" value="NZ_RCNT01000001.1"/>
</dbReference>
<keyword evidence="4 5" id="KW-0472">Membrane</keyword>
<evidence type="ECO:0000256" key="2">
    <source>
        <dbReference type="ARBA" id="ARBA00022692"/>
    </source>
</evidence>
<feature type="transmembrane region" description="Helical" evidence="5">
    <location>
        <begin position="67"/>
        <end position="92"/>
    </location>
</feature>
<evidence type="ECO:0000256" key="3">
    <source>
        <dbReference type="ARBA" id="ARBA00022989"/>
    </source>
</evidence>
<sequence length="184" mass="20052">MGYILLILGLALFMGSHWFKRLMPARRAAMGDPGKGLVALGILAGIVLMVIGYRSAAYVNVWFPPFFLIHVANLLMVIAFWLFALSVIQGTISARIRHKQLTATKTWAISHLLVNGDLASILLFGGLLGWAVGTVIMINKAEPTWERPANASLKNDGLAFVAGLAAFVVVAFIHTWLGYYPFPA</sequence>
<feature type="transmembrane region" description="Helical" evidence="5">
    <location>
        <begin position="36"/>
        <end position="55"/>
    </location>
</feature>
<dbReference type="Pfam" id="PF07298">
    <property type="entry name" value="NnrU"/>
    <property type="match status" value="1"/>
</dbReference>
<proteinExistence type="predicted"/>
<keyword evidence="2 5" id="KW-0812">Transmembrane</keyword>
<feature type="domain" description="NnrU" evidence="6">
    <location>
        <begin position="5"/>
        <end position="178"/>
    </location>
</feature>
<dbReference type="Proteomes" id="UP000281343">
    <property type="component" value="Unassembled WGS sequence"/>
</dbReference>
<comment type="subcellular location">
    <subcellularLocation>
        <location evidence="1">Membrane</location>
        <topology evidence="1">Multi-pass membrane protein</topology>
    </subcellularLocation>
</comment>
<evidence type="ECO:0000256" key="1">
    <source>
        <dbReference type="ARBA" id="ARBA00004141"/>
    </source>
</evidence>
<evidence type="ECO:0000313" key="7">
    <source>
        <dbReference type="EMBL" id="RMA43942.1"/>
    </source>
</evidence>
<dbReference type="AlphaFoldDB" id="A0A3L9Y698"/>
<comment type="caution">
    <text evidence="7">The sequence shown here is derived from an EMBL/GenBank/DDBJ whole genome shotgun (WGS) entry which is preliminary data.</text>
</comment>
<dbReference type="GO" id="GO:0016020">
    <property type="term" value="C:membrane"/>
    <property type="evidence" value="ECO:0007669"/>
    <property type="project" value="UniProtKB-SubCell"/>
</dbReference>
<dbReference type="InterPro" id="IPR009915">
    <property type="entry name" value="NnrU_dom"/>
</dbReference>
<feature type="transmembrane region" description="Helical" evidence="5">
    <location>
        <begin position="158"/>
        <end position="180"/>
    </location>
</feature>
<accession>A0A3L9Y698</accession>
<dbReference type="OrthoDB" id="5293641at2"/>
<feature type="transmembrane region" description="Helical" evidence="5">
    <location>
        <begin position="6"/>
        <end position="24"/>
    </location>
</feature>
<evidence type="ECO:0000256" key="5">
    <source>
        <dbReference type="SAM" id="Phobius"/>
    </source>
</evidence>